<evidence type="ECO:0000256" key="2">
    <source>
        <dbReference type="ARBA" id="ARBA00005426"/>
    </source>
</evidence>
<comment type="similarity">
    <text evidence="2">Belongs to the MoaE family.</text>
</comment>
<dbReference type="EC" id="2.8.1.12" evidence="3"/>
<evidence type="ECO:0000256" key="6">
    <source>
        <dbReference type="ARBA" id="ARBA00026066"/>
    </source>
</evidence>
<keyword evidence="5" id="KW-0501">Molybdenum cofactor biosynthesis</keyword>
<evidence type="ECO:0000256" key="10">
    <source>
        <dbReference type="ARBA" id="ARBA00032474"/>
    </source>
</evidence>
<organism evidence="12 13">
    <name type="scientific">Candidatus Endobugula sertula</name>
    <name type="common">Bugula neritina bacterial symbiont</name>
    <dbReference type="NCBI Taxonomy" id="62101"/>
    <lineage>
        <taxon>Bacteria</taxon>
        <taxon>Pseudomonadati</taxon>
        <taxon>Pseudomonadota</taxon>
        <taxon>Gammaproteobacteria</taxon>
        <taxon>Cellvibrionales</taxon>
        <taxon>Cellvibrionaceae</taxon>
        <taxon>Candidatus Endobugula</taxon>
    </lineage>
</organism>
<sequence length="160" mass="18415">MLVLTLDQITIQTEDFNVAQEHQCLLQDAPNIGAIVTFTGLVKEFTKDDNTSLFLEHYSTMTEKVLADIIQQAKQRWPIINSRIIHRIGHLQLGEQIVFVGANSPHRSDAFAACEFIIDFLKTEAPFWKKEITSEGESWVDAKESDRKTRERWYNFIESG</sequence>
<evidence type="ECO:0000256" key="3">
    <source>
        <dbReference type="ARBA" id="ARBA00011950"/>
    </source>
</evidence>
<evidence type="ECO:0000256" key="5">
    <source>
        <dbReference type="ARBA" id="ARBA00023150"/>
    </source>
</evidence>
<accession>A0A1D2QTH6</accession>
<reference evidence="12 13" key="1">
    <citation type="journal article" date="2016" name="Appl. Environ. Microbiol.">
        <title>Lack of Overt Genome Reduction in the Bryostatin-Producing Bryozoan Symbiont "Candidatus Endobugula sertula".</title>
        <authorList>
            <person name="Miller I.J."/>
            <person name="Vanee N."/>
            <person name="Fong S.S."/>
            <person name="Lim-Fong G.E."/>
            <person name="Kwan J.C."/>
        </authorList>
    </citation>
    <scope>NUCLEOTIDE SEQUENCE [LARGE SCALE GENOMIC DNA]</scope>
    <source>
        <strain evidence="12">AB1-4</strain>
    </source>
</reference>
<name>A0A1D2QTH6_9GAMM</name>
<evidence type="ECO:0000313" key="13">
    <source>
        <dbReference type="Proteomes" id="UP000242502"/>
    </source>
</evidence>
<gene>
    <name evidence="12" type="ORF">AB835_00975</name>
</gene>
<evidence type="ECO:0000256" key="7">
    <source>
        <dbReference type="ARBA" id="ARBA00029745"/>
    </source>
</evidence>
<evidence type="ECO:0000256" key="1">
    <source>
        <dbReference type="ARBA" id="ARBA00005046"/>
    </source>
</evidence>
<dbReference type="InterPro" id="IPR003448">
    <property type="entry name" value="Mopterin_biosynth_MoaE"/>
</dbReference>
<dbReference type="PANTHER" id="PTHR23404">
    <property type="entry name" value="MOLYBDOPTERIN SYNTHASE RELATED"/>
    <property type="match status" value="1"/>
</dbReference>
<dbReference type="EMBL" id="MDLC01000003">
    <property type="protein sequence ID" value="ODS24869.1"/>
    <property type="molecule type" value="Genomic_DNA"/>
</dbReference>
<dbReference type="STRING" id="62101.AB835_00975"/>
<dbReference type="CDD" id="cd00756">
    <property type="entry name" value="MoaE"/>
    <property type="match status" value="1"/>
</dbReference>
<dbReference type="GO" id="GO:0006777">
    <property type="term" value="P:Mo-molybdopterin cofactor biosynthetic process"/>
    <property type="evidence" value="ECO:0007669"/>
    <property type="project" value="UniProtKB-KW"/>
</dbReference>
<comment type="catalytic activity">
    <reaction evidence="11">
        <text>2 [molybdopterin-synthase sulfur-carrier protein]-C-terminal-Gly-aminoethanethioate + cyclic pyranopterin phosphate + H2O = molybdopterin + 2 [molybdopterin-synthase sulfur-carrier protein]-C-terminal Gly-Gly + 2 H(+)</text>
        <dbReference type="Rhea" id="RHEA:26333"/>
        <dbReference type="Rhea" id="RHEA-COMP:12202"/>
        <dbReference type="Rhea" id="RHEA-COMP:19907"/>
        <dbReference type="ChEBI" id="CHEBI:15377"/>
        <dbReference type="ChEBI" id="CHEBI:15378"/>
        <dbReference type="ChEBI" id="CHEBI:58698"/>
        <dbReference type="ChEBI" id="CHEBI:59648"/>
        <dbReference type="ChEBI" id="CHEBI:90778"/>
        <dbReference type="ChEBI" id="CHEBI:232372"/>
        <dbReference type="EC" id="2.8.1.12"/>
    </reaction>
</comment>
<dbReference type="NCBIfam" id="NF007959">
    <property type="entry name" value="PRK10678.1"/>
    <property type="match status" value="1"/>
</dbReference>
<dbReference type="Gene3D" id="3.90.1170.40">
    <property type="entry name" value="Molybdopterin biosynthesis MoaE subunit"/>
    <property type="match status" value="1"/>
</dbReference>
<dbReference type="InterPro" id="IPR036563">
    <property type="entry name" value="MoaE_sf"/>
</dbReference>
<protein>
    <recommendedName>
        <fullName evidence="4">Molybdopterin synthase catalytic subunit</fullName>
        <ecNumber evidence="3">2.8.1.12</ecNumber>
    </recommendedName>
    <alternativeName>
        <fullName evidence="9">MPT synthase subunit 2</fullName>
    </alternativeName>
    <alternativeName>
        <fullName evidence="7">Molybdenum cofactor biosynthesis protein E</fullName>
    </alternativeName>
    <alternativeName>
        <fullName evidence="8">Molybdopterin-converting factor large subunit</fullName>
    </alternativeName>
    <alternativeName>
        <fullName evidence="10">Molybdopterin-converting factor subunit 2</fullName>
    </alternativeName>
</protein>
<evidence type="ECO:0000256" key="4">
    <source>
        <dbReference type="ARBA" id="ARBA00013858"/>
    </source>
</evidence>
<evidence type="ECO:0000256" key="8">
    <source>
        <dbReference type="ARBA" id="ARBA00030407"/>
    </source>
</evidence>
<dbReference type="AlphaFoldDB" id="A0A1D2QTH6"/>
<comment type="pathway">
    <text evidence="1">Cofactor biosynthesis; molybdopterin biosynthesis.</text>
</comment>
<evidence type="ECO:0000313" key="12">
    <source>
        <dbReference type="EMBL" id="ODS24869.1"/>
    </source>
</evidence>
<dbReference type="GO" id="GO:0030366">
    <property type="term" value="F:molybdopterin synthase activity"/>
    <property type="evidence" value="ECO:0007669"/>
    <property type="project" value="UniProtKB-EC"/>
</dbReference>
<dbReference type="UniPathway" id="UPA00344"/>
<evidence type="ECO:0000256" key="11">
    <source>
        <dbReference type="ARBA" id="ARBA00049878"/>
    </source>
</evidence>
<dbReference type="Proteomes" id="UP000242502">
    <property type="component" value="Unassembled WGS sequence"/>
</dbReference>
<evidence type="ECO:0000256" key="9">
    <source>
        <dbReference type="ARBA" id="ARBA00030781"/>
    </source>
</evidence>
<comment type="subunit">
    <text evidence="6">Heterotetramer of 2 MoaD subunits and 2 MoaE subunits. Also stable as homodimer. The enzyme changes between these two forms during catalysis.</text>
</comment>
<comment type="caution">
    <text evidence="12">The sequence shown here is derived from an EMBL/GenBank/DDBJ whole genome shotgun (WGS) entry which is preliminary data.</text>
</comment>
<dbReference type="SUPFAM" id="SSF54690">
    <property type="entry name" value="Molybdopterin synthase subunit MoaE"/>
    <property type="match status" value="1"/>
</dbReference>
<proteinExistence type="inferred from homology"/>
<dbReference type="Pfam" id="PF02391">
    <property type="entry name" value="MoaE"/>
    <property type="match status" value="1"/>
</dbReference>